<dbReference type="RefSeq" id="WP_101009927.1">
    <property type="nucleotide sequence ID" value="NZ_FRFC01000003.1"/>
</dbReference>
<protein>
    <submittedName>
        <fullName evidence="1">Uncharacterized protein</fullName>
    </submittedName>
</protein>
<reference evidence="2" key="1">
    <citation type="submission" date="2016-12" db="EMBL/GenBank/DDBJ databases">
        <authorList>
            <person name="Herbold C."/>
        </authorList>
    </citation>
    <scope>NUCLEOTIDE SEQUENCE [LARGE SCALE GENOMIC DNA]</scope>
</reference>
<dbReference type="EMBL" id="FRFC01000003">
    <property type="protein sequence ID" value="SHO46041.1"/>
    <property type="molecule type" value="Genomic_DNA"/>
</dbReference>
<accession>A0A2H1EHG0</accession>
<proteinExistence type="predicted"/>
<name>A0A2H1EHG0_9ARCH</name>
<evidence type="ECO:0000313" key="2">
    <source>
        <dbReference type="Proteomes" id="UP000232412"/>
    </source>
</evidence>
<dbReference type="Proteomes" id="UP000232412">
    <property type="component" value="Unassembled WGS sequence"/>
</dbReference>
<dbReference type="OrthoDB" id="11770at2157"/>
<gene>
    <name evidence="1" type="ORF">NSIN_20866</name>
</gene>
<keyword evidence="2" id="KW-1185">Reference proteome</keyword>
<organism evidence="1 2">
    <name type="scientific">Nitrosotalea sinensis</name>
    <dbReference type="NCBI Taxonomy" id="1499975"/>
    <lineage>
        <taxon>Archaea</taxon>
        <taxon>Nitrososphaerota</taxon>
        <taxon>Nitrososphaeria</taxon>
        <taxon>Nitrosotaleales</taxon>
        <taxon>Nitrosotaleaceae</taxon>
        <taxon>Nitrosotalea</taxon>
    </lineage>
</organism>
<evidence type="ECO:0000313" key="1">
    <source>
        <dbReference type="EMBL" id="SHO46041.1"/>
    </source>
</evidence>
<sequence length="96" mass="10962">MLDKDSTIKKIDEIIMVLSKSKKQPSILTQDEVKAIQGVFGEDQQKLANRLEDLVVLLRDDPDNKRGIRDARQIAFDEFGHVPPVWNVLKSVESLF</sequence>
<dbReference type="AlphaFoldDB" id="A0A2H1EHG0"/>